<keyword evidence="4" id="KW-1185">Reference proteome</keyword>
<feature type="region of interest" description="Disordered" evidence="1">
    <location>
        <begin position="1"/>
        <end position="31"/>
    </location>
</feature>
<dbReference type="STRING" id="1447875.A0A2B7WES2"/>
<dbReference type="Pfam" id="PF20233">
    <property type="entry name" value="DUF6590"/>
    <property type="match status" value="1"/>
</dbReference>
<feature type="region of interest" description="Disordered" evidence="1">
    <location>
        <begin position="191"/>
        <end position="217"/>
    </location>
</feature>
<comment type="caution">
    <text evidence="3">The sequence shown here is derived from an EMBL/GenBank/DDBJ whole genome shotgun (WGS) entry which is preliminary data.</text>
</comment>
<protein>
    <recommendedName>
        <fullName evidence="2">DUF6590 domain-containing protein</fullName>
    </recommendedName>
</protein>
<dbReference type="Proteomes" id="UP000223968">
    <property type="component" value="Unassembled WGS sequence"/>
</dbReference>
<dbReference type="EMBL" id="PDNB01000418">
    <property type="protein sequence ID" value="PGG95074.1"/>
    <property type="molecule type" value="Genomic_DNA"/>
</dbReference>
<sequence length="393" mass="43411">MSRNPNQLPAPQYSLDAGQYDSRVTNSQSNINSKLSSHQEYLSNQGYPRSPETINSEYRATQGYLTGSQTSMVSGYTSSQGYSMTPEHPMSPRYPVGSPLAPGQPMDPAGQSNQRYPMRPEIQSSGGYPVNSAYSYGASVGVGDKLYPPMDTVGYSDTTPAFANMPQANPYQNVGDAPPYDSIIRGQVLNPVGRESAHGRGNTREDSGREDSIGPNDVGDTLDSSFFVRAKPRTYFRTGLVFALLWHEPAGKRGTTLTIYNEQVFSKIRRMVVVAEYRDCCWCLAIHTYEGRGINKTSIDQRTHAVIRTKDVPSDSSNYRSGMIRDEFIVEPEPGETLLGTSLLDFGKVYTVEHNVKVKSLGKLTEKCTSLLIKNWQRQTAGKHAQRSYGASH</sequence>
<evidence type="ECO:0000313" key="3">
    <source>
        <dbReference type="EMBL" id="PGG95074.1"/>
    </source>
</evidence>
<gene>
    <name evidence="3" type="ORF">AJ79_10282</name>
</gene>
<dbReference type="InterPro" id="IPR046497">
    <property type="entry name" value="DUF6590"/>
</dbReference>
<dbReference type="AlphaFoldDB" id="A0A2B7WES2"/>
<evidence type="ECO:0000313" key="4">
    <source>
        <dbReference type="Proteomes" id="UP000223968"/>
    </source>
</evidence>
<organism evidence="3 4">
    <name type="scientific">Helicocarpus griseus UAMH5409</name>
    <dbReference type="NCBI Taxonomy" id="1447875"/>
    <lineage>
        <taxon>Eukaryota</taxon>
        <taxon>Fungi</taxon>
        <taxon>Dikarya</taxon>
        <taxon>Ascomycota</taxon>
        <taxon>Pezizomycotina</taxon>
        <taxon>Eurotiomycetes</taxon>
        <taxon>Eurotiomycetidae</taxon>
        <taxon>Onygenales</taxon>
        <taxon>Ajellomycetaceae</taxon>
        <taxon>Helicocarpus</taxon>
    </lineage>
</organism>
<dbReference type="OrthoDB" id="4188564at2759"/>
<name>A0A2B7WES2_9EURO</name>
<feature type="compositionally biased region" description="Polar residues" evidence="1">
    <location>
        <begin position="22"/>
        <end position="31"/>
    </location>
</feature>
<proteinExistence type="predicted"/>
<evidence type="ECO:0000256" key="1">
    <source>
        <dbReference type="SAM" id="MobiDB-lite"/>
    </source>
</evidence>
<feature type="compositionally biased region" description="Basic and acidic residues" evidence="1">
    <location>
        <begin position="195"/>
        <end position="212"/>
    </location>
</feature>
<accession>A0A2B7WES2</accession>
<evidence type="ECO:0000259" key="2">
    <source>
        <dbReference type="Pfam" id="PF20233"/>
    </source>
</evidence>
<reference evidence="3 4" key="1">
    <citation type="submission" date="2017-10" db="EMBL/GenBank/DDBJ databases">
        <title>Comparative genomics in systemic dimorphic fungi from Ajellomycetaceae.</title>
        <authorList>
            <person name="Munoz J.F."/>
            <person name="Mcewen J.G."/>
            <person name="Clay O.K."/>
            <person name="Cuomo C.A."/>
        </authorList>
    </citation>
    <scope>NUCLEOTIDE SEQUENCE [LARGE SCALE GENOMIC DNA]</scope>
    <source>
        <strain evidence="3 4">UAMH5409</strain>
    </source>
</reference>
<feature type="domain" description="DUF6590" evidence="2">
    <location>
        <begin position="233"/>
        <end position="372"/>
    </location>
</feature>